<dbReference type="EMBL" id="JASBWR010000120">
    <property type="protein sequence ID" value="KAJ9093661.1"/>
    <property type="molecule type" value="Genomic_DNA"/>
</dbReference>
<accession>A0ACC2V492</accession>
<comment type="caution">
    <text evidence="1">The sequence shown here is derived from an EMBL/GenBank/DDBJ whole genome shotgun (WGS) entry which is preliminary data.</text>
</comment>
<proteinExistence type="predicted"/>
<protein>
    <submittedName>
        <fullName evidence="1">Uncharacterized protein</fullName>
    </submittedName>
</protein>
<sequence>MTGKVIVFGAHGKVGQNLIKLLGKPLSKYATTAIVRNNEQAQTVKSLSNGPEISTQQLTLDNTTVKELAGIIKGHSAVVLTVGSAGKNLLQVDLDGVVKTFEALVQAQVRRLVLISAIHVEDRDKVDSSPIRNYCIAKHYADRILQLEFSDKLDFTILKPGLLADDPATGKVKIVTNKDDSGSVTRADVAQAIVTVLEDSKTYGKSYNFVNGDTPIESAFD</sequence>
<organism evidence="1 2">
    <name type="scientific">Naganishia cerealis</name>
    <dbReference type="NCBI Taxonomy" id="610337"/>
    <lineage>
        <taxon>Eukaryota</taxon>
        <taxon>Fungi</taxon>
        <taxon>Dikarya</taxon>
        <taxon>Basidiomycota</taxon>
        <taxon>Agaricomycotina</taxon>
        <taxon>Tremellomycetes</taxon>
        <taxon>Filobasidiales</taxon>
        <taxon>Filobasidiaceae</taxon>
        <taxon>Naganishia</taxon>
    </lineage>
</organism>
<dbReference type="Proteomes" id="UP001241377">
    <property type="component" value="Unassembled WGS sequence"/>
</dbReference>
<name>A0ACC2V492_9TREE</name>
<evidence type="ECO:0000313" key="1">
    <source>
        <dbReference type="EMBL" id="KAJ9093661.1"/>
    </source>
</evidence>
<reference evidence="1" key="1">
    <citation type="submission" date="2023-04" db="EMBL/GenBank/DDBJ databases">
        <title>Draft Genome sequencing of Naganishia species isolated from polar environments using Oxford Nanopore Technology.</title>
        <authorList>
            <person name="Leo P."/>
            <person name="Venkateswaran K."/>
        </authorList>
    </citation>
    <scope>NUCLEOTIDE SEQUENCE</scope>
    <source>
        <strain evidence="1">MNA-CCFEE 5261</strain>
    </source>
</reference>
<evidence type="ECO:0000313" key="2">
    <source>
        <dbReference type="Proteomes" id="UP001241377"/>
    </source>
</evidence>
<gene>
    <name evidence="1" type="ORF">QFC19_008250</name>
</gene>
<keyword evidence="2" id="KW-1185">Reference proteome</keyword>